<evidence type="ECO:0000256" key="3">
    <source>
        <dbReference type="ARBA" id="ARBA00023180"/>
    </source>
</evidence>
<reference evidence="9 10" key="1">
    <citation type="journal article" date="2021" name="Hortic Res">
        <title>The domestication of Cucurbita argyrosperma as revealed by the genome of its wild relative.</title>
        <authorList>
            <person name="Barrera-Redondo J."/>
            <person name="Sanchez-de la Vega G."/>
            <person name="Aguirre-Liguori J.A."/>
            <person name="Castellanos-Morales G."/>
            <person name="Gutierrez-Guerrero Y.T."/>
            <person name="Aguirre-Dugua X."/>
            <person name="Aguirre-Planter E."/>
            <person name="Tenaillon M.I."/>
            <person name="Lira-Saade R."/>
            <person name="Eguiarte L.E."/>
        </authorList>
    </citation>
    <scope>NUCLEOTIDE SEQUENCE [LARGE SCALE GENOMIC DNA]</scope>
    <source>
        <strain evidence="9">JBR-2021</strain>
    </source>
</reference>
<keyword evidence="9" id="KW-0808">Transferase</keyword>
<dbReference type="GO" id="GO:0016301">
    <property type="term" value="F:kinase activity"/>
    <property type="evidence" value="ECO:0007669"/>
    <property type="project" value="UniProtKB-KW"/>
</dbReference>
<dbReference type="Pfam" id="PF14380">
    <property type="entry name" value="WAK_assoc"/>
    <property type="match status" value="1"/>
</dbReference>
<keyword evidence="3" id="KW-0325">Glycoprotein</keyword>
<feature type="chain" id="PRO_5043742203" evidence="7">
    <location>
        <begin position="30"/>
        <end position="756"/>
    </location>
</feature>
<evidence type="ECO:0000256" key="5">
    <source>
        <dbReference type="SAM" id="MobiDB-lite"/>
    </source>
</evidence>
<protein>
    <submittedName>
        <fullName evidence="9">LEAF RUST 10 DISEASE-RESISTANCE LOCUS RECEPTOR-LIKE PROTEIN KINASE-like 1.3</fullName>
    </submittedName>
</protein>
<feature type="non-terminal residue" evidence="9">
    <location>
        <position position="1"/>
    </location>
</feature>
<feature type="binding site" evidence="4">
    <location>
        <position position="636"/>
    </location>
    <ligand>
        <name>ATP</name>
        <dbReference type="ChEBI" id="CHEBI:30616"/>
    </ligand>
</feature>
<feature type="transmembrane region" description="Helical" evidence="6">
    <location>
        <begin position="502"/>
        <end position="527"/>
    </location>
</feature>
<keyword evidence="10" id="KW-1185">Reference proteome</keyword>
<evidence type="ECO:0000256" key="7">
    <source>
        <dbReference type="SAM" id="SignalP"/>
    </source>
</evidence>
<gene>
    <name evidence="9" type="primary">LRK10L-1.3</name>
    <name evidence="9" type="ORF">SDJN03_22794</name>
</gene>
<evidence type="ECO:0000256" key="6">
    <source>
        <dbReference type="SAM" id="Phobius"/>
    </source>
</evidence>
<comment type="caution">
    <text evidence="9">The sequence shown here is derived from an EMBL/GenBank/DDBJ whole genome shotgun (WGS) entry which is preliminary data.</text>
</comment>
<proteinExistence type="predicted"/>
<dbReference type="PROSITE" id="PS00107">
    <property type="entry name" value="PROTEIN_KINASE_ATP"/>
    <property type="match status" value="1"/>
</dbReference>
<feature type="domain" description="Wall-associated receptor kinase C-terminal" evidence="8">
    <location>
        <begin position="380"/>
        <end position="477"/>
    </location>
</feature>
<accession>A0AAV6MAV4</accession>
<keyword evidence="6" id="KW-0812">Transmembrane</keyword>
<keyword evidence="2 4" id="KW-0067">ATP-binding</keyword>
<name>A0AAV6MAV4_9ROSI</name>
<dbReference type="InterPro" id="IPR017441">
    <property type="entry name" value="Protein_kinase_ATP_BS"/>
</dbReference>
<evidence type="ECO:0000313" key="9">
    <source>
        <dbReference type="EMBL" id="KAG6578346.1"/>
    </source>
</evidence>
<keyword evidence="6" id="KW-1133">Transmembrane helix</keyword>
<keyword evidence="6" id="KW-0472">Membrane</keyword>
<keyword evidence="1 4" id="KW-0547">Nucleotide-binding</keyword>
<feature type="signal peptide" evidence="7">
    <location>
        <begin position="1"/>
        <end position="29"/>
    </location>
</feature>
<keyword evidence="7" id="KW-0732">Signal</keyword>
<evidence type="ECO:0000313" key="10">
    <source>
        <dbReference type="Proteomes" id="UP000685013"/>
    </source>
</evidence>
<sequence length="756" mass="84026">MSSRSFLFSLSRLFSPFLLLILILTTSRAFPDYGEWFLNCSNSKGCMSVPDNEPPLWSNIGEETCGGNPQTMNVNCDGGGREIIEIEGRSYQLLGYSIKDQILIIAEIDHSAWFCSNHAPSISIYAMIHVSYHCGHPHTPDKPTCPGSEFIHIPLDKRTSFDGFCSLSTEVKISPSLLNENHNDLKRVAQHHIIEELNATRKVKSNAECGNCSVPGAVYSYDLQLHQPKCCCKTSPKVFEFCPSPPAGSPQNDDAPKTAAPPPEDSPYSLLFTKYDSKLNYYSIILKMVIARTERSYSKSGEEALEIAINSIAYRVLEINTNTHTLRVARKDYWNNICPQSLKNTTFDSNLFYYSSDTQPLKLFYDCPPLPVGLPGQFRCNINSTNYVNLIVTQNSEARNISNTMKCNHSVDVAISKSMMQSLQSNPSEQNLKEALETGFELQWRIDNRVCYECHESGGQCGSDPSLGEFTCYCLDGAFKTTCGSTPSAEATKTKKTATEKAIIIGASVGGAFLVATILGFCIFFCLGKKKKKKKHPVGYVSKEAALSPPVSDPLSDKDMPPAPLLNSFQTHSIPSYPSSKSDLERPSPNSDIQVFSYAELEKATQNFNRSRELGDGGFGTVYYGKLDDGREVAVKRLYEHNCKLSKIQNRALNELIDPKLGFDKNPEVMRATTSVAELAFRCLQQERDMRPSMEEVVEVLREIENDKSRSEMSKVVDIGVVEDDIEITKRTPPAFSPNSVIDDNWVSSSTITNSL</sequence>
<keyword evidence="9" id="KW-0418">Kinase</keyword>
<dbReference type="GO" id="GO:0005524">
    <property type="term" value="F:ATP binding"/>
    <property type="evidence" value="ECO:0007669"/>
    <property type="project" value="UniProtKB-UniRule"/>
</dbReference>
<dbReference type="Proteomes" id="UP000685013">
    <property type="component" value="Chromosome 15"/>
</dbReference>
<dbReference type="InterPro" id="IPR032872">
    <property type="entry name" value="WAK_assoc_C"/>
</dbReference>
<feature type="region of interest" description="Disordered" evidence="5">
    <location>
        <begin position="245"/>
        <end position="265"/>
    </location>
</feature>
<keyword evidence="9" id="KW-0675">Receptor</keyword>
<evidence type="ECO:0000259" key="8">
    <source>
        <dbReference type="Pfam" id="PF14380"/>
    </source>
</evidence>
<evidence type="ECO:0000256" key="4">
    <source>
        <dbReference type="PROSITE-ProRule" id="PRU10141"/>
    </source>
</evidence>
<organism evidence="9 10">
    <name type="scientific">Cucurbita argyrosperma subsp. sororia</name>
    <dbReference type="NCBI Taxonomy" id="37648"/>
    <lineage>
        <taxon>Eukaryota</taxon>
        <taxon>Viridiplantae</taxon>
        <taxon>Streptophyta</taxon>
        <taxon>Embryophyta</taxon>
        <taxon>Tracheophyta</taxon>
        <taxon>Spermatophyta</taxon>
        <taxon>Magnoliopsida</taxon>
        <taxon>eudicotyledons</taxon>
        <taxon>Gunneridae</taxon>
        <taxon>Pentapetalae</taxon>
        <taxon>rosids</taxon>
        <taxon>fabids</taxon>
        <taxon>Cucurbitales</taxon>
        <taxon>Cucurbitaceae</taxon>
        <taxon>Cucurbiteae</taxon>
        <taxon>Cucurbita</taxon>
    </lineage>
</organism>
<evidence type="ECO:0000256" key="2">
    <source>
        <dbReference type="ARBA" id="ARBA00022840"/>
    </source>
</evidence>
<dbReference type="AlphaFoldDB" id="A0AAV6MAV4"/>
<dbReference type="PANTHER" id="PTHR46008:SF2">
    <property type="entry name" value="LEAF RUST 10 DISEASE-RESISTANCE LOCUS RECEPTOR-LIKE PROTEIN KINASE-LIKE 1.4"/>
    <property type="match status" value="1"/>
</dbReference>
<evidence type="ECO:0000256" key="1">
    <source>
        <dbReference type="ARBA" id="ARBA00022741"/>
    </source>
</evidence>
<dbReference type="EMBL" id="JAGKQH010000015">
    <property type="protein sequence ID" value="KAG6578346.1"/>
    <property type="molecule type" value="Genomic_DNA"/>
</dbReference>
<dbReference type="PANTHER" id="PTHR46008">
    <property type="entry name" value="LEAF RUST 10 DISEASE-RESISTANCE LOCUS RECEPTOR-LIKE PROTEIN KINASE-LIKE 1.4"/>
    <property type="match status" value="1"/>
</dbReference>